<dbReference type="InterPro" id="IPR036188">
    <property type="entry name" value="FAD/NAD-bd_sf"/>
</dbReference>
<evidence type="ECO:0000256" key="2">
    <source>
        <dbReference type="ARBA" id="ARBA00023033"/>
    </source>
</evidence>
<dbReference type="RefSeq" id="WP_146993215.1">
    <property type="nucleotide sequence ID" value="NZ_VITY01000036.1"/>
</dbReference>
<keyword evidence="2 4" id="KW-0503">Monooxygenase</keyword>
<evidence type="ECO:0000313" key="5">
    <source>
        <dbReference type="Proteomes" id="UP000321304"/>
    </source>
</evidence>
<keyword evidence="1" id="KW-0560">Oxidoreductase</keyword>
<dbReference type="Proteomes" id="UP000321304">
    <property type="component" value="Unassembled WGS sequence"/>
</dbReference>
<evidence type="ECO:0000313" key="4">
    <source>
        <dbReference type="EMBL" id="TWB85965.1"/>
    </source>
</evidence>
<protein>
    <submittedName>
        <fullName evidence="4">6-hydroxynicotinate 3-monooxygenase</fullName>
    </submittedName>
</protein>
<comment type="caution">
    <text evidence="4">The sequence shown here is derived from an EMBL/GenBank/DDBJ whole genome shotgun (WGS) entry which is preliminary data.</text>
</comment>
<evidence type="ECO:0000259" key="3">
    <source>
        <dbReference type="Pfam" id="PF01494"/>
    </source>
</evidence>
<feature type="domain" description="FAD-binding" evidence="3">
    <location>
        <begin position="262"/>
        <end position="347"/>
    </location>
</feature>
<dbReference type="GO" id="GO:0004497">
    <property type="term" value="F:monooxygenase activity"/>
    <property type="evidence" value="ECO:0007669"/>
    <property type="project" value="UniProtKB-KW"/>
</dbReference>
<dbReference type="SUPFAM" id="SSF51905">
    <property type="entry name" value="FAD/NAD(P)-binding domain"/>
    <property type="match status" value="1"/>
</dbReference>
<evidence type="ECO:0000256" key="1">
    <source>
        <dbReference type="ARBA" id="ARBA00023002"/>
    </source>
</evidence>
<dbReference type="GO" id="GO:0071949">
    <property type="term" value="F:FAD binding"/>
    <property type="evidence" value="ECO:0007669"/>
    <property type="project" value="InterPro"/>
</dbReference>
<accession>A0A560KRU4</accession>
<dbReference type="PRINTS" id="PR00420">
    <property type="entry name" value="RNGMNOXGNASE"/>
</dbReference>
<keyword evidence="5" id="KW-1185">Reference proteome</keyword>
<organism evidence="4 5">
    <name type="scientific">Bradyrhizobium macuxiense</name>
    <dbReference type="NCBI Taxonomy" id="1755647"/>
    <lineage>
        <taxon>Bacteria</taxon>
        <taxon>Pseudomonadati</taxon>
        <taxon>Pseudomonadota</taxon>
        <taxon>Alphaproteobacteria</taxon>
        <taxon>Hyphomicrobiales</taxon>
        <taxon>Nitrobacteraceae</taxon>
        <taxon>Bradyrhizobium</taxon>
    </lineage>
</organism>
<dbReference type="Pfam" id="PF01494">
    <property type="entry name" value="FAD_binding_3"/>
    <property type="match status" value="2"/>
</dbReference>
<name>A0A560KRU4_9BRAD</name>
<dbReference type="AlphaFoldDB" id="A0A560KRU4"/>
<sequence length="377" mass="41276">MSKANTHIAVVGGGIGGLTAAALLQRAGYTCTIYEQAPAFRRIGAGISFGPNATRVFYSMGLGRTMLAVGLQPSITVNSEWDTGRAFNVMQTPELGRRYGAPFVTFHRGALHDMLLSAVKPNTIQLGKKLVGLEERGGSEIKLSFEDGTHASADVLIGADGLNSVVRGAIFELEPPKYFGRVAYRSILPRRVLEGLELLDANRWWGPDRYAVAYFMSEARDELNVAALTPEAWDEPDFSPVVADLTRMRAAFGGFNRTLRELLARCTEVSRWPILTRPSSLPWSRGCITLLGDACHAMPPLTGQGGGMAVEDAAMLVRCLEHYGGEDVKPALQLYEKSRFQRITRTHEASQTHELGRGDTDQEWLYGYDVLSVPLAN</sequence>
<feature type="domain" description="FAD-binding" evidence="3">
    <location>
        <begin position="6"/>
        <end position="169"/>
    </location>
</feature>
<dbReference type="Gene3D" id="3.50.50.60">
    <property type="entry name" value="FAD/NAD(P)-binding domain"/>
    <property type="match status" value="1"/>
</dbReference>
<dbReference type="EMBL" id="VITY01000036">
    <property type="protein sequence ID" value="TWB85965.1"/>
    <property type="molecule type" value="Genomic_DNA"/>
</dbReference>
<dbReference type="OrthoDB" id="4230779at2"/>
<dbReference type="PANTHER" id="PTHR13789">
    <property type="entry name" value="MONOOXYGENASE"/>
    <property type="match status" value="1"/>
</dbReference>
<dbReference type="PANTHER" id="PTHR13789:SF309">
    <property type="entry name" value="PUTATIVE (AFU_ORTHOLOGUE AFUA_6G14510)-RELATED"/>
    <property type="match status" value="1"/>
</dbReference>
<proteinExistence type="predicted"/>
<dbReference type="InterPro" id="IPR050493">
    <property type="entry name" value="FAD-dep_Monooxygenase_BioMet"/>
</dbReference>
<reference evidence="4 5" key="1">
    <citation type="submission" date="2019-06" db="EMBL/GenBank/DDBJ databases">
        <title>Genomic Encyclopedia of Type Strains, Phase IV (KMG-V): Genome sequencing to study the core and pangenomes of soil and plant-associated prokaryotes.</title>
        <authorList>
            <person name="Whitman W."/>
        </authorList>
    </citation>
    <scope>NUCLEOTIDE SEQUENCE [LARGE SCALE GENOMIC DNA]</scope>
    <source>
        <strain evidence="4 5">BR 10355</strain>
    </source>
</reference>
<dbReference type="InterPro" id="IPR002938">
    <property type="entry name" value="FAD-bd"/>
</dbReference>
<gene>
    <name evidence="4" type="ORF">FBZ93_1364</name>
</gene>